<dbReference type="EMBL" id="MNAD01001707">
    <property type="protein sequence ID" value="OJT02025.1"/>
    <property type="molecule type" value="Genomic_DNA"/>
</dbReference>
<feature type="region of interest" description="Disordered" evidence="5">
    <location>
        <begin position="27"/>
        <end position="59"/>
    </location>
</feature>
<evidence type="ECO:0000256" key="1">
    <source>
        <dbReference type="ARBA" id="ARBA00022741"/>
    </source>
</evidence>
<accession>A0A1M2V364</accession>
<dbReference type="OMA" id="AMDWCLE"/>
<keyword evidence="1" id="KW-0547">Nucleotide-binding</keyword>
<keyword evidence="4" id="KW-0067">ATP-binding</keyword>
<dbReference type="InterPro" id="IPR001650">
    <property type="entry name" value="Helicase_C-like"/>
</dbReference>
<gene>
    <name evidence="7" type="ORF">TRAPUB_7559</name>
</gene>
<dbReference type="InterPro" id="IPR050699">
    <property type="entry name" value="RNA-DNA_Helicase"/>
</dbReference>
<evidence type="ECO:0000256" key="3">
    <source>
        <dbReference type="ARBA" id="ARBA00022806"/>
    </source>
</evidence>
<comment type="caution">
    <text evidence="7">The sequence shown here is derived from an EMBL/GenBank/DDBJ whole genome shotgun (WGS) entry which is preliminary data.</text>
</comment>
<dbReference type="GO" id="GO:0005524">
    <property type="term" value="F:ATP binding"/>
    <property type="evidence" value="ECO:0007669"/>
    <property type="project" value="UniProtKB-KW"/>
</dbReference>
<dbReference type="FunFam" id="3.40.50.300:FF:000957">
    <property type="entry name" value="ATP-dependent RNA helicase SUV3L, mitochondrial"/>
    <property type="match status" value="1"/>
</dbReference>
<dbReference type="Pfam" id="PF22527">
    <property type="entry name" value="DEXQc_Suv3"/>
    <property type="match status" value="2"/>
</dbReference>
<dbReference type="STRING" id="154538.A0A1M2V364"/>
<dbReference type="Pfam" id="PF00271">
    <property type="entry name" value="Helicase_C"/>
    <property type="match status" value="1"/>
</dbReference>
<dbReference type="Gene3D" id="1.20.272.40">
    <property type="match status" value="1"/>
</dbReference>
<dbReference type="SMART" id="SM00490">
    <property type="entry name" value="HELICc"/>
    <property type="match status" value="1"/>
</dbReference>
<dbReference type="InterPro" id="IPR022192">
    <property type="entry name" value="SUV3_C"/>
</dbReference>
<evidence type="ECO:0000256" key="2">
    <source>
        <dbReference type="ARBA" id="ARBA00022801"/>
    </source>
</evidence>
<dbReference type="PROSITE" id="PS51194">
    <property type="entry name" value="HELICASE_CTER"/>
    <property type="match status" value="1"/>
</dbReference>
<protein>
    <submittedName>
        <fullName evidence="7">ATP-dependent RNA helicase suv3, mitochondrial</fullName>
    </submittedName>
</protein>
<evidence type="ECO:0000259" key="6">
    <source>
        <dbReference type="PROSITE" id="PS51194"/>
    </source>
</evidence>
<dbReference type="InterPro" id="IPR027417">
    <property type="entry name" value="P-loop_NTPase"/>
</dbReference>
<dbReference type="AlphaFoldDB" id="A0A1M2V364"/>
<dbReference type="CDD" id="cd18805">
    <property type="entry name" value="SF2_C_suv3"/>
    <property type="match status" value="1"/>
</dbReference>
<evidence type="ECO:0000313" key="8">
    <source>
        <dbReference type="Proteomes" id="UP000184267"/>
    </source>
</evidence>
<dbReference type="PANTHER" id="PTHR12131">
    <property type="entry name" value="ATP-DEPENDENT RNA AND DNA HELICASE"/>
    <property type="match status" value="1"/>
</dbReference>
<organism evidence="7 8">
    <name type="scientific">Trametes pubescens</name>
    <name type="common">White-rot fungus</name>
    <dbReference type="NCBI Taxonomy" id="154538"/>
    <lineage>
        <taxon>Eukaryota</taxon>
        <taxon>Fungi</taxon>
        <taxon>Dikarya</taxon>
        <taxon>Basidiomycota</taxon>
        <taxon>Agaricomycotina</taxon>
        <taxon>Agaricomycetes</taxon>
        <taxon>Polyporales</taxon>
        <taxon>Polyporaceae</taxon>
        <taxon>Trametes</taxon>
    </lineage>
</organism>
<dbReference type="Pfam" id="PF12513">
    <property type="entry name" value="SUV3_C"/>
    <property type="match status" value="1"/>
</dbReference>
<dbReference type="PANTHER" id="PTHR12131:SF1">
    <property type="entry name" value="ATP-DEPENDENT RNA HELICASE SUPV3L1, MITOCHONDRIAL-RELATED"/>
    <property type="match status" value="1"/>
</dbReference>
<keyword evidence="3 7" id="KW-0347">Helicase</keyword>
<sequence length="789" mass="88405">MIRVPQLIRTQCRRSFQRSIASVPQLLSRSRTGKAAPPPRKYAQKSKPLYKPPPEDVVDPRRKKITADDVPDYFAENADNWVFAFRDRLIDRLVRFGIPKKLTQPLLKAYTDALEDGVVFSDLNYGEEQLERLAYDVSTGSLRPMDQHYTKILFEWANHPQGQAALAKIVPLEVVSRMQALFRAADLSHNSWEYALTRRSRPRKFIMHVGPTNSGKTHNALRALAAAKRGIYAGPLRLLAYEIYDRLNKGQIVPLGMDPEPEDEPDSQSNIDLGEAAVTGQSVIVTKSGNPKYARPCNMVTGEEQKIVSDNASLLSCTVEMTPHLDTWDVAVIDEIQLIADKNRGGAWTSAVLGINAAEVHLCGEESAIPVIEAIIRDLGDTLEIHRYERLTPLVVAEESLGGDLSQIQKGDCAVAFSRTGIFGMKSRIEEENKMRCALAYGRLPPEIRAEQAALFNDPKSDYDVLVGSDAIGMGLNLKIKRVIFEAVAKFDGGRSRVMSSSQIKQIAGRAGRFGMHGDDTPGGVVTTLHAGDLEIVRKALAAPYEPIRYARISMGLPDFLRVVRALPPGFSQMTVADVFLYVSKLHPRMEYHAVNELETCFKFIDQFIDCLTLENRLLAQNAPCPWRDDNAVRGAQAIMELHREHFRVSLEGALQRAAILKHINNALLMMEDDSFECDSKKIVATLGKLETAHKVIVLYLWYSYRFSVAFPDQAMAFELRRLTELAMDWCLEVLHQMRINAPNPAVAARKSVLERRSTTGDEIATKRENPRHEKLLNVDGIWNNIVVR</sequence>
<keyword evidence="2" id="KW-0378">Hydrolase</keyword>
<dbReference type="Proteomes" id="UP000184267">
    <property type="component" value="Unassembled WGS sequence"/>
</dbReference>
<evidence type="ECO:0000256" key="4">
    <source>
        <dbReference type="ARBA" id="ARBA00022840"/>
    </source>
</evidence>
<keyword evidence="8" id="KW-1185">Reference proteome</keyword>
<feature type="domain" description="Helicase C-terminal" evidence="6">
    <location>
        <begin position="390"/>
        <end position="565"/>
    </location>
</feature>
<dbReference type="GO" id="GO:0004386">
    <property type="term" value="F:helicase activity"/>
    <property type="evidence" value="ECO:0007669"/>
    <property type="project" value="UniProtKB-KW"/>
</dbReference>
<dbReference type="OrthoDB" id="6692397at2759"/>
<dbReference type="GO" id="GO:0045025">
    <property type="term" value="C:mitochondrial degradosome"/>
    <property type="evidence" value="ECO:0007669"/>
    <property type="project" value="TreeGrafter"/>
</dbReference>
<reference evidence="7 8" key="1">
    <citation type="submission" date="2016-10" db="EMBL/GenBank/DDBJ databases">
        <title>Genome sequence of the basidiomycete white-rot fungus Trametes pubescens.</title>
        <authorList>
            <person name="Makela M.R."/>
            <person name="Granchi Z."/>
            <person name="Peng M."/>
            <person name="De Vries R.P."/>
            <person name="Grigoriev I."/>
            <person name="Riley R."/>
            <person name="Hilden K."/>
        </authorList>
    </citation>
    <scope>NUCLEOTIDE SEQUENCE [LARGE SCALE GENOMIC DNA]</scope>
    <source>
        <strain evidence="7 8">FBCC735</strain>
    </source>
</reference>
<dbReference type="GO" id="GO:0000965">
    <property type="term" value="P:mitochondrial RNA 3'-end processing"/>
    <property type="evidence" value="ECO:0007669"/>
    <property type="project" value="TreeGrafter"/>
</dbReference>
<dbReference type="SUPFAM" id="SSF52540">
    <property type="entry name" value="P-loop containing nucleoside triphosphate hydrolases"/>
    <property type="match status" value="1"/>
</dbReference>
<dbReference type="Gene3D" id="3.40.50.300">
    <property type="entry name" value="P-loop containing nucleotide triphosphate hydrolases"/>
    <property type="match status" value="2"/>
</dbReference>
<proteinExistence type="predicted"/>
<name>A0A1M2V364_TRAPU</name>
<dbReference type="Gene3D" id="1.20.58.1080">
    <property type="match status" value="1"/>
</dbReference>
<dbReference type="GO" id="GO:0016787">
    <property type="term" value="F:hydrolase activity"/>
    <property type="evidence" value="ECO:0007669"/>
    <property type="project" value="UniProtKB-KW"/>
</dbReference>
<evidence type="ECO:0000313" key="7">
    <source>
        <dbReference type="EMBL" id="OJT02025.1"/>
    </source>
</evidence>
<dbReference type="InterPro" id="IPR055206">
    <property type="entry name" value="DEXQc_SUV3"/>
</dbReference>
<evidence type="ECO:0000256" key="5">
    <source>
        <dbReference type="SAM" id="MobiDB-lite"/>
    </source>
</evidence>